<accession>A0A1R2CWJ3</accession>
<dbReference type="Proteomes" id="UP000187209">
    <property type="component" value="Unassembled WGS sequence"/>
</dbReference>
<sequence>MSTQKFGRISPFRGPLVREDIGVVRTPAKNLDQLLLDAENIGSTLMQRSNKASDSPKRQFIVEKAMQRAGFQETPPLGGRYEDQDELEQKRLKHIEALTEELNLNRKRYEKLISDHAEEKRQWMNYIKQLEGEREREKMSPI</sequence>
<evidence type="ECO:0000313" key="3">
    <source>
        <dbReference type="Proteomes" id="UP000187209"/>
    </source>
</evidence>
<comment type="caution">
    <text evidence="2">The sequence shown here is derived from an EMBL/GenBank/DDBJ whole genome shotgun (WGS) entry which is preliminary data.</text>
</comment>
<dbReference type="AlphaFoldDB" id="A0A1R2CWJ3"/>
<feature type="coiled-coil region" evidence="1">
    <location>
        <begin position="92"/>
        <end position="119"/>
    </location>
</feature>
<evidence type="ECO:0000313" key="2">
    <source>
        <dbReference type="EMBL" id="OMJ93379.1"/>
    </source>
</evidence>
<evidence type="ECO:0000256" key="1">
    <source>
        <dbReference type="SAM" id="Coils"/>
    </source>
</evidence>
<keyword evidence="3" id="KW-1185">Reference proteome</keyword>
<organism evidence="2 3">
    <name type="scientific">Stentor coeruleus</name>
    <dbReference type="NCBI Taxonomy" id="5963"/>
    <lineage>
        <taxon>Eukaryota</taxon>
        <taxon>Sar</taxon>
        <taxon>Alveolata</taxon>
        <taxon>Ciliophora</taxon>
        <taxon>Postciliodesmatophora</taxon>
        <taxon>Heterotrichea</taxon>
        <taxon>Heterotrichida</taxon>
        <taxon>Stentoridae</taxon>
        <taxon>Stentor</taxon>
    </lineage>
</organism>
<proteinExistence type="predicted"/>
<protein>
    <submittedName>
        <fullName evidence="2">Uncharacterized protein</fullName>
    </submittedName>
</protein>
<keyword evidence="1" id="KW-0175">Coiled coil</keyword>
<gene>
    <name evidence="2" type="ORF">SteCoe_3618</name>
</gene>
<reference evidence="2 3" key="1">
    <citation type="submission" date="2016-11" db="EMBL/GenBank/DDBJ databases">
        <title>The macronuclear genome of Stentor coeruleus: a giant cell with tiny introns.</title>
        <authorList>
            <person name="Slabodnick M."/>
            <person name="Ruby J.G."/>
            <person name="Reiff S.B."/>
            <person name="Swart E.C."/>
            <person name="Gosai S."/>
            <person name="Prabakaran S."/>
            <person name="Witkowska E."/>
            <person name="Larue G.E."/>
            <person name="Fisher S."/>
            <person name="Freeman R.M."/>
            <person name="Gunawardena J."/>
            <person name="Chu W."/>
            <person name="Stover N.A."/>
            <person name="Gregory B.D."/>
            <person name="Nowacki M."/>
            <person name="Derisi J."/>
            <person name="Roy S.W."/>
            <person name="Marshall W.F."/>
            <person name="Sood P."/>
        </authorList>
    </citation>
    <scope>NUCLEOTIDE SEQUENCE [LARGE SCALE GENOMIC DNA]</scope>
    <source>
        <strain evidence="2">WM001</strain>
    </source>
</reference>
<name>A0A1R2CWJ3_9CILI</name>
<dbReference type="EMBL" id="MPUH01000043">
    <property type="protein sequence ID" value="OMJ93379.1"/>
    <property type="molecule type" value="Genomic_DNA"/>
</dbReference>